<keyword evidence="1" id="KW-0472">Membrane</keyword>
<dbReference type="EMBL" id="BASM01000001">
    <property type="protein sequence ID" value="GAD25046.1"/>
    <property type="molecule type" value="Genomic_DNA"/>
</dbReference>
<keyword evidence="1" id="KW-0812">Transmembrane</keyword>
<organism evidence="2 3">
    <name type="scientific">Gluconobacter thailandicus NBRC 3257</name>
    <dbReference type="NCBI Taxonomy" id="1381097"/>
    <lineage>
        <taxon>Bacteria</taxon>
        <taxon>Pseudomonadati</taxon>
        <taxon>Pseudomonadota</taxon>
        <taxon>Alphaproteobacteria</taxon>
        <taxon>Acetobacterales</taxon>
        <taxon>Acetobacteraceae</taxon>
        <taxon>Gluconobacter</taxon>
    </lineage>
</organism>
<keyword evidence="3" id="KW-1185">Reference proteome</keyword>
<gene>
    <name evidence="2" type="ORF">NBRC3257_0045</name>
</gene>
<comment type="caution">
    <text evidence="2">The sequence shown here is derived from an EMBL/GenBank/DDBJ whole genome shotgun (WGS) entry which is preliminary data.</text>
</comment>
<dbReference type="Proteomes" id="UP000018209">
    <property type="component" value="Unassembled WGS sequence"/>
</dbReference>
<accession>A0ABQ0IS54</accession>
<reference evidence="2 3" key="1">
    <citation type="submission" date="2013-08" db="EMBL/GenBank/DDBJ databases">
        <title>Gluconobacter thailandicus NBRC 3257 whole genome sequence.</title>
        <authorList>
            <person name="Matsutani M."/>
            <person name="Yakushi T."/>
            <person name="Matsushita K."/>
        </authorList>
    </citation>
    <scope>NUCLEOTIDE SEQUENCE [LARGE SCALE GENOMIC DNA]</scope>
    <source>
        <strain evidence="2 3">NBRC 3257</strain>
    </source>
</reference>
<evidence type="ECO:0000313" key="3">
    <source>
        <dbReference type="Proteomes" id="UP000018209"/>
    </source>
</evidence>
<evidence type="ECO:0000256" key="1">
    <source>
        <dbReference type="SAM" id="Phobius"/>
    </source>
</evidence>
<protein>
    <submittedName>
        <fullName evidence="2">Uncharacterized protein</fullName>
    </submittedName>
</protein>
<keyword evidence="1" id="KW-1133">Transmembrane helix</keyword>
<name>A0ABQ0IS54_GLUTH</name>
<feature type="transmembrane region" description="Helical" evidence="1">
    <location>
        <begin position="12"/>
        <end position="28"/>
    </location>
</feature>
<sequence length="45" mass="5398">MYDRIIGDAKIWQIAIYAFVGSFLRFFLKDAFLETFPMAERHKQL</sequence>
<evidence type="ECO:0000313" key="2">
    <source>
        <dbReference type="EMBL" id="GAD25046.1"/>
    </source>
</evidence>
<proteinExistence type="predicted"/>